<evidence type="ECO:0000256" key="1">
    <source>
        <dbReference type="SAM" id="Phobius"/>
    </source>
</evidence>
<feature type="transmembrane region" description="Helical" evidence="1">
    <location>
        <begin position="21"/>
        <end position="43"/>
    </location>
</feature>
<evidence type="ECO:0000313" key="2">
    <source>
        <dbReference type="EMBL" id="KKQ75406.1"/>
    </source>
</evidence>
<sequence>MKLPKAVVTKKDKKIKNRKKFAVIFVFAVLFISLPLLIFLAFFDKEPIYISPLAKNQTSQVKEIESLLKNKKITYHDISTSKDLSFVIRLEGESTAIIDPSKDIEQQLSSLQLIITQLTIEGKTFKAVDFRFEKPIIKF</sequence>
<keyword evidence="1" id="KW-1133">Transmembrane helix</keyword>
<evidence type="ECO:0000313" key="3">
    <source>
        <dbReference type="Proteomes" id="UP000034181"/>
    </source>
</evidence>
<reference evidence="2 3" key="1">
    <citation type="journal article" date="2015" name="Nature">
        <title>rRNA introns, odd ribosomes, and small enigmatic genomes across a large radiation of phyla.</title>
        <authorList>
            <person name="Brown C.T."/>
            <person name="Hug L.A."/>
            <person name="Thomas B.C."/>
            <person name="Sharon I."/>
            <person name="Castelle C.J."/>
            <person name="Singh A."/>
            <person name="Wilkins M.J."/>
            <person name="Williams K.H."/>
            <person name="Banfield J.F."/>
        </authorList>
    </citation>
    <scope>NUCLEOTIDE SEQUENCE [LARGE SCALE GENOMIC DNA]</scope>
</reference>
<dbReference type="AlphaFoldDB" id="A0A0G0NE66"/>
<organism evidence="2 3">
    <name type="scientific">Candidatus Woesebacteria bacterium GW2011_GWB1_38_5b</name>
    <dbReference type="NCBI Taxonomy" id="1618569"/>
    <lineage>
        <taxon>Bacteria</taxon>
        <taxon>Candidatus Woeseibacteriota</taxon>
    </lineage>
</organism>
<accession>A0A0G0NE66</accession>
<dbReference type="Proteomes" id="UP000034181">
    <property type="component" value="Unassembled WGS sequence"/>
</dbReference>
<dbReference type="EMBL" id="LBUZ01000011">
    <property type="protein sequence ID" value="KKQ75406.1"/>
    <property type="molecule type" value="Genomic_DNA"/>
</dbReference>
<protein>
    <submittedName>
        <fullName evidence="2">Uncharacterized protein</fullName>
    </submittedName>
</protein>
<keyword evidence="1" id="KW-0472">Membrane</keyword>
<name>A0A0G0NE66_9BACT</name>
<comment type="caution">
    <text evidence="2">The sequence shown here is derived from an EMBL/GenBank/DDBJ whole genome shotgun (WGS) entry which is preliminary data.</text>
</comment>
<proteinExistence type="predicted"/>
<gene>
    <name evidence="2" type="ORF">US96_C0011G0004</name>
</gene>
<keyword evidence="1" id="KW-0812">Transmembrane</keyword>